<dbReference type="SUPFAM" id="SSF47769">
    <property type="entry name" value="SAM/Pointed domain"/>
    <property type="match status" value="1"/>
</dbReference>
<dbReference type="AlphaFoldDB" id="A0A397JB94"/>
<dbReference type="Gene3D" id="1.10.150.50">
    <property type="entry name" value="Transcription Factor, Ets-1"/>
    <property type="match status" value="1"/>
</dbReference>
<dbReference type="InterPro" id="IPR013761">
    <property type="entry name" value="SAM/pointed_sf"/>
</dbReference>
<name>A0A397JB94_9GLOM</name>
<gene>
    <name evidence="1" type="ORF">Glove_114g16</name>
</gene>
<evidence type="ECO:0000313" key="2">
    <source>
        <dbReference type="Proteomes" id="UP000266861"/>
    </source>
</evidence>
<reference evidence="1 2" key="1">
    <citation type="submission" date="2018-08" db="EMBL/GenBank/DDBJ databases">
        <title>Genome and evolution of the arbuscular mycorrhizal fungus Diversispora epigaea (formerly Glomus versiforme) and its bacterial endosymbionts.</title>
        <authorList>
            <person name="Sun X."/>
            <person name="Fei Z."/>
            <person name="Harrison M."/>
        </authorList>
    </citation>
    <scope>NUCLEOTIDE SEQUENCE [LARGE SCALE GENOMIC DNA]</scope>
    <source>
        <strain evidence="1 2">IT104</strain>
    </source>
</reference>
<dbReference type="Proteomes" id="UP000266861">
    <property type="component" value="Unassembled WGS sequence"/>
</dbReference>
<dbReference type="OrthoDB" id="2409171at2759"/>
<protein>
    <submittedName>
        <fullName evidence="1">Uncharacterized protein</fullName>
    </submittedName>
</protein>
<organism evidence="1 2">
    <name type="scientific">Diversispora epigaea</name>
    <dbReference type="NCBI Taxonomy" id="1348612"/>
    <lineage>
        <taxon>Eukaryota</taxon>
        <taxon>Fungi</taxon>
        <taxon>Fungi incertae sedis</taxon>
        <taxon>Mucoromycota</taxon>
        <taxon>Glomeromycotina</taxon>
        <taxon>Glomeromycetes</taxon>
        <taxon>Diversisporales</taxon>
        <taxon>Diversisporaceae</taxon>
        <taxon>Diversispora</taxon>
    </lineage>
</organism>
<proteinExistence type="predicted"/>
<accession>A0A397JB94</accession>
<dbReference type="EMBL" id="PQFF01000106">
    <property type="protein sequence ID" value="RHZ82040.1"/>
    <property type="molecule type" value="Genomic_DNA"/>
</dbReference>
<comment type="caution">
    <text evidence="1">The sequence shown here is derived from an EMBL/GenBank/DDBJ whole genome shotgun (WGS) entry which is preliminary data.</text>
</comment>
<evidence type="ECO:0000313" key="1">
    <source>
        <dbReference type="EMBL" id="RHZ82040.1"/>
    </source>
</evidence>
<sequence>MGREEKINLQGTVYWTLKWSPQQLIKFFEKKKDKLFLKPEYIEIIKYQDIAGQDFLMLTEEKLMQYGLKGGPATRIVQFVKEIKGEEQALQLELEKEKLKRAKDFVLRLKPKCLVFKPKRHISKLVCSQQHTTSLKHGI</sequence>
<keyword evidence="2" id="KW-1185">Reference proteome</keyword>